<keyword evidence="1" id="KW-0472">Membrane</keyword>
<feature type="transmembrane region" description="Helical" evidence="1">
    <location>
        <begin position="12"/>
        <end position="30"/>
    </location>
</feature>
<dbReference type="SUPFAM" id="SSF53474">
    <property type="entry name" value="alpha/beta-Hydrolases"/>
    <property type="match status" value="1"/>
</dbReference>
<dbReference type="Pfam" id="PF12695">
    <property type="entry name" value="Abhydrolase_5"/>
    <property type="match status" value="1"/>
</dbReference>
<dbReference type="EMBL" id="CP000771">
    <property type="protein sequence ID" value="ABS60667.1"/>
    <property type="molecule type" value="Genomic_DNA"/>
</dbReference>
<dbReference type="Proteomes" id="UP000002415">
    <property type="component" value="Chromosome"/>
</dbReference>
<gene>
    <name evidence="3" type="ordered locus">Fnod_0814</name>
</gene>
<dbReference type="AlphaFoldDB" id="A7HL84"/>
<evidence type="ECO:0000313" key="4">
    <source>
        <dbReference type="Proteomes" id="UP000002415"/>
    </source>
</evidence>
<sequence length="248" mass="28129">MKEKRTKRLFSALILLAILVVLFVWLFNYLNYKPEEIVKNYLVSSEKVSVKIEREFIVFSPVSSTDKTKIDIIFYPGGFVYPEAYSPLCYKISENGYRVFLAKMPLNLAVLKPNIAGEIVKEYNLKKVVLAGHSLGGAMAAKFAYDNPDKVTGLILLGAYPAKQNNLSNSNIKVLSLFGELDGLATVEKIEKYKELLPKDTKYFMILGGNHSNFGYYGFQKKDNPSKITKEEQQSIILEKILEFLDKL</sequence>
<accession>A7HL84</accession>
<dbReference type="HOGENOM" id="CLU_077889_0_0_0"/>
<dbReference type="GO" id="GO:0016787">
    <property type="term" value="F:hydrolase activity"/>
    <property type="evidence" value="ECO:0007669"/>
    <property type="project" value="InterPro"/>
</dbReference>
<reference evidence="3 4" key="1">
    <citation type="submission" date="2007-07" db="EMBL/GenBank/DDBJ databases">
        <title>Complete sequence of Fervidobacterium nodosum Rt17-B1.</title>
        <authorList>
            <consortium name="US DOE Joint Genome Institute"/>
            <person name="Copeland A."/>
            <person name="Lucas S."/>
            <person name="Lapidus A."/>
            <person name="Barry K."/>
            <person name="Glavina del Rio T."/>
            <person name="Dalin E."/>
            <person name="Tice H."/>
            <person name="Pitluck S."/>
            <person name="Saunders E."/>
            <person name="Brettin T."/>
            <person name="Bruce D."/>
            <person name="Detter J.C."/>
            <person name="Han C."/>
            <person name="Schmutz J."/>
            <person name="Larimer F."/>
            <person name="Land M."/>
            <person name="Hauser L."/>
            <person name="Kyrpides N."/>
            <person name="Mikhailova N."/>
            <person name="Nelson K."/>
            <person name="Gogarten J.P."/>
            <person name="Noll K."/>
            <person name="Richardson P."/>
        </authorList>
    </citation>
    <scope>NUCLEOTIDE SEQUENCE [LARGE SCALE GENOMIC DNA]</scope>
    <source>
        <strain evidence="4">ATCC 35602 / DSM 5306 / Rt17-B1</strain>
    </source>
</reference>
<keyword evidence="1" id="KW-1133">Transmembrane helix</keyword>
<evidence type="ECO:0000313" key="3">
    <source>
        <dbReference type="EMBL" id="ABS60667.1"/>
    </source>
</evidence>
<evidence type="ECO:0000259" key="2">
    <source>
        <dbReference type="Pfam" id="PF12695"/>
    </source>
</evidence>
<dbReference type="STRING" id="381764.Fnod_0814"/>
<proteinExistence type="predicted"/>
<protein>
    <recommendedName>
        <fullName evidence="2">Alpha/beta hydrolase fold-5 domain-containing protein</fullName>
    </recommendedName>
</protein>
<name>A7HL84_FERNB</name>
<organism evidence="3 4">
    <name type="scientific">Fervidobacterium nodosum (strain ATCC 35602 / DSM 5306 / Rt17-B1)</name>
    <dbReference type="NCBI Taxonomy" id="381764"/>
    <lineage>
        <taxon>Bacteria</taxon>
        <taxon>Thermotogati</taxon>
        <taxon>Thermotogota</taxon>
        <taxon>Thermotogae</taxon>
        <taxon>Thermotogales</taxon>
        <taxon>Fervidobacteriaceae</taxon>
        <taxon>Fervidobacterium</taxon>
    </lineage>
</organism>
<reference evidence="3 4" key="2">
    <citation type="journal article" date="2009" name="Proc. Natl. Acad. Sci. U.S.A.">
        <title>On the chimeric nature, thermophilic origin, and phylogenetic placement of the Thermotogales.</title>
        <authorList>
            <person name="Zhaxybayeva O."/>
            <person name="Swithers K.S."/>
            <person name="Lapierre P."/>
            <person name="Fournier G.P."/>
            <person name="Bickhart D.M."/>
            <person name="DeBoy R.T."/>
            <person name="Nelson K.E."/>
            <person name="Nesbo C.L."/>
            <person name="Doolittle W.F."/>
            <person name="Gogarten J.P."/>
            <person name="Noll K.M."/>
        </authorList>
    </citation>
    <scope>NUCLEOTIDE SEQUENCE [LARGE SCALE GENOMIC DNA]</scope>
    <source>
        <strain evidence="4">ATCC 35602 / DSM 5306 / Rt17-B1</strain>
    </source>
</reference>
<dbReference type="InterPro" id="IPR029058">
    <property type="entry name" value="AB_hydrolase_fold"/>
</dbReference>
<dbReference type="RefSeq" id="WP_011993983.1">
    <property type="nucleotide sequence ID" value="NC_009718.1"/>
</dbReference>
<keyword evidence="4" id="KW-1185">Reference proteome</keyword>
<keyword evidence="1" id="KW-0812">Transmembrane</keyword>
<dbReference type="eggNOG" id="COG1073">
    <property type="taxonomic scope" value="Bacteria"/>
</dbReference>
<dbReference type="KEGG" id="fno:Fnod_0814"/>
<evidence type="ECO:0000256" key="1">
    <source>
        <dbReference type="SAM" id="Phobius"/>
    </source>
</evidence>
<dbReference type="InterPro" id="IPR029059">
    <property type="entry name" value="AB_hydrolase_5"/>
</dbReference>
<dbReference type="Gene3D" id="3.40.50.1820">
    <property type="entry name" value="alpha/beta hydrolase"/>
    <property type="match status" value="1"/>
</dbReference>
<feature type="domain" description="Alpha/beta hydrolase fold-5" evidence="2">
    <location>
        <begin position="72"/>
        <end position="234"/>
    </location>
</feature>